<dbReference type="RefSeq" id="WP_153758943.1">
    <property type="nucleotide sequence ID" value="NZ_CP045851.1"/>
</dbReference>
<accession>A0A5Q2RNR6</accession>
<proteinExistence type="predicted"/>
<feature type="transmembrane region" description="Helical" evidence="1">
    <location>
        <begin position="61"/>
        <end position="79"/>
    </location>
</feature>
<evidence type="ECO:0000313" key="3">
    <source>
        <dbReference type="Proteomes" id="UP000334019"/>
    </source>
</evidence>
<keyword evidence="1" id="KW-0472">Membrane</keyword>
<name>A0A5Q2RNR6_9ACTN</name>
<dbReference type="KEGG" id="atq:GH723_06775"/>
<dbReference type="EMBL" id="CP045851">
    <property type="protein sequence ID" value="QGG94835.1"/>
    <property type="molecule type" value="Genomic_DNA"/>
</dbReference>
<reference evidence="2 3" key="1">
    <citation type="submission" date="2019-11" db="EMBL/GenBank/DDBJ databases">
        <authorList>
            <person name="He Y."/>
        </authorList>
    </citation>
    <scope>NUCLEOTIDE SEQUENCE [LARGE SCALE GENOMIC DNA]</scope>
    <source>
        <strain evidence="2 3">SCSIO 58843</strain>
    </source>
</reference>
<keyword evidence="1" id="KW-0812">Transmembrane</keyword>
<dbReference type="Proteomes" id="UP000334019">
    <property type="component" value="Chromosome"/>
</dbReference>
<protein>
    <submittedName>
        <fullName evidence="2">Uncharacterized protein</fullName>
    </submittedName>
</protein>
<dbReference type="AlphaFoldDB" id="A0A5Q2RNR6"/>
<gene>
    <name evidence="2" type="ORF">GH723_06775</name>
</gene>
<evidence type="ECO:0000313" key="2">
    <source>
        <dbReference type="EMBL" id="QGG94835.1"/>
    </source>
</evidence>
<sequence>MSTPPGFPDGDDPFEPTGKWASPAIYARNWRQILLVDASLGVLVALVGVASMVWWNVYVGAFVAALGLTYVVAVGRRFLQWRWLRRRAGLDT</sequence>
<organism evidence="2 3">
    <name type="scientific">Actinomarinicola tropica</name>
    <dbReference type="NCBI Taxonomy" id="2789776"/>
    <lineage>
        <taxon>Bacteria</taxon>
        <taxon>Bacillati</taxon>
        <taxon>Actinomycetota</taxon>
        <taxon>Acidimicrobiia</taxon>
        <taxon>Acidimicrobiales</taxon>
        <taxon>Iamiaceae</taxon>
        <taxon>Actinomarinicola</taxon>
    </lineage>
</organism>
<evidence type="ECO:0000256" key="1">
    <source>
        <dbReference type="SAM" id="Phobius"/>
    </source>
</evidence>
<keyword evidence="3" id="KW-1185">Reference proteome</keyword>
<keyword evidence="1" id="KW-1133">Transmembrane helix</keyword>